<reference evidence="2 3" key="1">
    <citation type="submission" date="2018-11" db="EMBL/GenBank/DDBJ databases">
        <authorList>
            <consortium name="Pathogen Informatics"/>
        </authorList>
    </citation>
    <scope>NUCLEOTIDE SEQUENCE [LARGE SCALE GENOMIC DNA]</scope>
</reference>
<accession>A0A3P7I8B6</accession>
<dbReference type="EMBL" id="UYYB01010853">
    <property type="protein sequence ID" value="VDM69030.1"/>
    <property type="molecule type" value="Genomic_DNA"/>
</dbReference>
<keyword evidence="3" id="KW-1185">Reference proteome</keyword>
<protein>
    <submittedName>
        <fullName evidence="2">Uncharacterized protein</fullName>
    </submittedName>
</protein>
<proteinExistence type="predicted"/>
<sequence>MSQNVVLLRFLYGTLFSNETMQTFRFPPGENFATYPERTVDELTVYVDEESPLRFIPPLPPFTDVPRGWFMLHDLLIALPLSVFVLTAYVNKNVDVRGNTFPKSYNYAIFKLDYVDIGPKP</sequence>
<name>A0A3P7I8B6_STRVU</name>
<evidence type="ECO:0000256" key="1">
    <source>
        <dbReference type="SAM" id="Phobius"/>
    </source>
</evidence>
<keyword evidence="1" id="KW-0472">Membrane</keyword>
<keyword evidence="1" id="KW-1133">Transmembrane helix</keyword>
<dbReference type="OrthoDB" id="5869636at2759"/>
<evidence type="ECO:0000313" key="3">
    <source>
        <dbReference type="Proteomes" id="UP000270094"/>
    </source>
</evidence>
<dbReference type="AlphaFoldDB" id="A0A3P7I8B6"/>
<gene>
    <name evidence="2" type="ORF">SVUK_LOCUS4028</name>
</gene>
<evidence type="ECO:0000313" key="2">
    <source>
        <dbReference type="EMBL" id="VDM69030.1"/>
    </source>
</evidence>
<dbReference type="Proteomes" id="UP000270094">
    <property type="component" value="Unassembled WGS sequence"/>
</dbReference>
<keyword evidence="1" id="KW-0812">Transmembrane</keyword>
<feature type="transmembrane region" description="Helical" evidence="1">
    <location>
        <begin position="69"/>
        <end position="90"/>
    </location>
</feature>
<organism evidence="2 3">
    <name type="scientific">Strongylus vulgaris</name>
    <name type="common">Blood worm</name>
    <dbReference type="NCBI Taxonomy" id="40348"/>
    <lineage>
        <taxon>Eukaryota</taxon>
        <taxon>Metazoa</taxon>
        <taxon>Ecdysozoa</taxon>
        <taxon>Nematoda</taxon>
        <taxon>Chromadorea</taxon>
        <taxon>Rhabditida</taxon>
        <taxon>Rhabditina</taxon>
        <taxon>Rhabditomorpha</taxon>
        <taxon>Strongyloidea</taxon>
        <taxon>Strongylidae</taxon>
        <taxon>Strongylus</taxon>
    </lineage>
</organism>